<organism evidence="2 3">
    <name type="scientific">Rhabdobacter roseus</name>
    <dbReference type="NCBI Taxonomy" id="1655419"/>
    <lineage>
        <taxon>Bacteria</taxon>
        <taxon>Pseudomonadati</taxon>
        <taxon>Bacteroidota</taxon>
        <taxon>Cytophagia</taxon>
        <taxon>Cytophagales</taxon>
        <taxon>Cytophagaceae</taxon>
        <taxon>Rhabdobacter</taxon>
    </lineage>
</organism>
<sequence>MENGKLEKMLIFAYRNPDLSDGSKVGEFRALMNPESYQLNYKIEYQDGQGQGTSSSQQKFKMTKPEEFSFEFLFDNTGIIDGQPKKDIWEDLKTFKQLLVDYDGEIHQPRHFKLVWGVTVFKGRLTELNITFKLFKPDGTPIRAVAKTTFKGSIEENLRVAKEDPKSPDLTHERIVGAGEHLSYLCFQIYEDPRYYLQVARANDLTNFRRIATGSRLLFPPLDKTNP</sequence>
<dbReference type="Pfam" id="PF19266">
    <property type="entry name" value="CIS_tube"/>
    <property type="match status" value="1"/>
</dbReference>
<reference evidence="2 3" key="1">
    <citation type="submission" date="2020-08" db="EMBL/GenBank/DDBJ databases">
        <title>Genomic Encyclopedia of Type Strains, Phase IV (KMG-IV): sequencing the most valuable type-strain genomes for metagenomic binning, comparative biology and taxonomic classification.</title>
        <authorList>
            <person name="Goeker M."/>
        </authorList>
    </citation>
    <scope>NUCLEOTIDE SEQUENCE [LARGE SCALE GENOMIC DNA]</scope>
    <source>
        <strain evidence="2 3">DSM 105074</strain>
    </source>
</reference>
<evidence type="ECO:0000259" key="1">
    <source>
        <dbReference type="Pfam" id="PF19266"/>
    </source>
</evidence>
<evidence type="ECO:0000313" key="3">
    <source>
        <dbReference type="Proteomes" id="UP000557307"/>
    </source>
</evidence>
<feature type="domain" description="Contractile injection system tube protein N-terminal" evidence="1">
    <location>
        <begin position="5"/>
        <end position="160"/>
    </location>
</feature>
<dbReference type="EMBL" id="JACHGF010000001">
    <property type="protein sequence ID" value="MBB5282186.1"/>
    <property type="molecule type" value="Genomic_DNA"/>
</dbReference>
<comment type="caution">
    <text evidence="2">The sequence shown here is derived from an EMBL/GenBank/DDBJ whole genome shotgun (WGS) entry which is preliminary data.</text>
</comment>
<gene>
    <name evidence="2" type="ORF">HNQ92_000307</name>
</gene>
<protein>
    <recommendedName>
        <fullName evidence="1">Contractile injection system tube protein N-terminal domain-containing protein</fullName>
    </recommendedName>
</protein>
<dbReference type="AlphaFoldDB" id="A0A840TDK3"/>
<accession>A0A840TDK3</accession>
<name>A0A840TDK3_9BACT</name>
<dbReference type="RefSeq" id="WP_184169871.1">
    <property type="nucleotide sequence ID" value="NZ_JACHGF010000001.1"/>
</dbReference>
<proteinExistence type="predicted"/>
<dbReference type="Proteomes" id="UP000557307">
    <property type="component" value="Unassembled WGS sequence"/>
</dbReference>
<dbReference type="InterPro" id="IPR045361">
    <property type="entry name" value="CIS_tube_prot_N"/>
</dbReference>
<evidence type="ECO:0000313" key="2">
    <source>
        <dbReference type="EMBL" id="MBB5282186.1"/>
    </source>
</evidence>
<keyword evidence="3" id="KW-1185">Reference proteome</keyword>